<dbReference type="EMBL" id="UYWW01010766">
    <property type="protein sequence ID" value="VDM18085.1"/>
    <property type="molecule type" value="Genomic_DNA"/>
</dbReference>
<accession>A0A3P7G9C6</accession>
<dbReference type="PANTHER" id="PTHR37976">
    <property type="entry name" value="PROTEIN CBG16927"/>
    <property type="match status" value="1"/>
</dbReference>
<dbReference type="OrthoDB" id="5811289at2759"/>
<reference evidence="1 2" key="1">
    <citation type="submission" date="2018-11" db="EMBL/GenBank/DDBJ databases">
        <authorList>
            <consortium name="Pathogen Informatics"/>
        </authorList>
    </citation>
    <scope>NUCLEOTIDE SEQUENCE [LARGE SCALE GENOMIC DNA]</scope>
</reference>
<keyword evidence="2" id="KW-1185">Reference proteome</keyword>
<organism evidence="1 2">
    <name type="scientific">Wuchereria bancrofti</name>
    <dbReference type="NCBI Taxonomy" id="6293"/>
    <lineage>
        <taxon>Eukaryota</taxon>
        <taxon>Metazoa</taxon>
        <taxon>Ecdysozoa</taxon>
        <taxon>Nematoda</taxon>
        <taxon>Chromadorea</taxon>
        <taxon>Rhabditida</taxon>
        <taxon>Spirurina</taxon>
        <taxon>Spiruromorpha</taxon>
        <taxon>Filarioidea</taxon>
        <taxon>Onchocercidae</taxon>
        <taxon>Wuchereria</taxon>
    </lineage>
</organism>
<sequence length="55" mass="6180">MGGAFKNFVQILEKDQVAKCDEDGIAPGKYKNLSLRVCLPTKDELLPFLDQVINR</sequence>
<name>A0A3P7G9C6_WUCBA</name>
<proteinExistence type="predicted"/>
<protein>
    <submittedName>
        <fullName evidence="1">Uncharacterized protein</fullName>
    </submittedName>
</protein>
<gene>
    <name evidence="1" type="ORF">WBA_LOCUS9986</name>
</gene>
<evidence type="ECO:0000313" key="2">
    <source>
        <dbReference type="Proteomes" id="UP000270924"/>
    </source>
</evidence>
<dbReference type="PANTHER" id="PTHR37976:SF3">
    <property type="entry name" value="PROTEIN CBG16927"/>
    <property type="match status" value="1"/>
</dbReference>
<dbReference type="Proteomes" id="UP000270924">
    <property type="component" value="Unassembled WGS sequence"/>
</dbReference>
<dbReference type="AlphaFoldDB" id="A0A3P7G9C6"/>
<dbReference type="InParanoid" id="A0A3P7G9C6"/>
<evidence type="ECO:0000313" key="1">
    <source>
        <dbReference type="EMBL" id="VDM18085.1"/>
    </source>
</evidence>